<evidence type="ECO:0000313" key="2">
    <source>
        <dbReference type="EMBL" id="WBO62865.1"/>
    </source>
</evidence>
<keyword evidence="3" id="KW-1185">Reference proteome</keyword>
<keyword evidence="1" id="KW-0472">Membrane</keyword>
<reference evidence="2 3" key="1">
    <citation type="submission" date="2022-12" db="EMBL/GenBank/DDBJ databases">
        <authorList>
            <person name="Mo P."/>
        </authorList>
    </citation>
    <scope>NUCLEOTIDE SEQUENCE [LARGE SCALE GENOMIC DNA]</scope>
    <source>
        <strain evidence="2 3">HUAS 2-6</strain>
    </source>
</reference>
<keyword evidence="1" id="KW-0812">Transmembrane</keyword>
<organism evidence="2 3">
    <name type="scientific">Streptomyces camelliae</name>
    <dbReference type="NCBI Taxonomy" id="3004093"/>
    <lineage>
        <taxon>Bacteria</taxon>
        <taxon>Bacillati</taxon>
        <taxon>Actinomycetota</taxon>
        <taxon>Actinomycetes</taxon>
        <taxon>Kitasatosporales</taxon>
        <taxon>Streptomycetaceae</taxon>
        <taxon>Streptomyces</taxon>
    </lineage>
</organism>
<protein>
    <recommendedName>
        <fullName evidence="4">PE-PGRS family protein</fullName>
    </recommendedName>
</protein>
<sequence length="254" mass="26446">MTAGWCSRTVRAAVFAACCVLLTALGHVMMSGTAVPWWAMTAGVVATGGMAWRLAGRERGPLLVVSVAVATQAVLHSSFSLAQAVAHPAPSGGRSLAQQWLTYLLCGSPSGAGSMGEMNSMGHDMAAMHSMPSMGSMHSMGSMGSMDHMASAAPVGAVAHDMAAMSSTGMLLAHLLAALLCALWLAYGERAAFRILRAVAGWLFAPLCLLLRLPVPPHRPRVRARRAESDRAPRRLLLTHAITSRGPPAGTAVA</sequence>
<dbReference type="Proteomes" id="UP001212326">
    <property type="component" value="Chromosome"/>
</dbReference>
<evidence type="ECO:0000313" key="3">
    <source>
        <dbReference type="Proteomes" id="UP001212326"/>
    </source>
</evidence>
<feature type="transmembrane region" description="Helical" evidence="1">
    <location>
        <begin position="36"/>
        <end position="55"/>
    </location>
</feature>
<dbReference type="EMBL" id="CP115300">
    <property type="protein sequence ID" value="WBO62865.1"/>
    <property type="molecule type" value="Genomic_DNA"/>
</dbReference>
<dbReference type="RefSeq" id="WP_270080768.1">
    <property type="nucleotide sequence ID" value="NZ_CP115300.1"/>
</dbReference>
<evidence type="ECO:0000256" key="1">
    <source>
        <dbReference type="SAM" id="Phobius"/>
    </source>
</evidence>
<name>A0ABY7NXS2_9ACTN</name>
<evidence type="ECO:0008006" key="4">
    <source>
        <dbReference type="Google" id="ProtNLM"/>
    </source>
</evidence>
<keyword evidence="1" id="KW-1133">Transmembrane helix</keyword>
<accession>A0ABY7NXS2</accession>
<gene>
    <name evidence="2" type="ORF">O1G22_08545</name>
</gene>
<feature type="transmembrane region" description="Helical" evidence="1">
    <location>
        <begin position="193"/>
        <end position="215"/>
    </location>
</feature>
<feature type="transmembrane region" description="Helical" evidence="1">
    <location>
        <begin position="169"/>
        <end position="187"/>
    </location>
</feature>
<proteinExistence type="predicted"/>